<protein>
    <submittedName>
        <fullName evidence="1">Uncharacterized protein</fullName>
    </submittedName>
</protein>
<sequence length="141" mass="16532">MGLIYKMFDRKYFFALACVFIMFGALVIASDSVSAAKYKKIDKGENKLIYKNSWKSYYNGKTVVTAYKMYVKYPNKHKYELYVNNKIYLTKVSKNKLKVTVVNHRTKNNPHGKYTDYVKTGLSAKSYYNKFYKKSFRNPGA</sequence>
<dbReference type="AlphaFoldDB" id="A0A1V6N5A5"/>
<name>A0A1V6N5A5_METAZ</name>
<proteinExistence type="predicted"/>
<dbReference type="Proteomes" id="UP000191661">
    <property type="component" value="Unassembled WGS sequence"/>
</dbReference>
<evidence type="ECO:0000313" key="2">
    <source>
        <dbReference type="Proteomes" id="UP000191661"/>
    </source>
</evidence>
<organism evidence="1 2">
    <name type="scientific">Methanobrevibacter arboriphilus JCM 13429 = DSM 1125</name>
    <dbReference type="NCBI Taxonomy" id="1300164"/>
    <lineage>
        <taxon>Archaea</taxon>
        <taxon>Methanobacteriati</taxon>
        <taxon>Methanobacteriota</taxon>
        <taxon>Methanomada group</taxon>
        <taxon>Methanobacteria</taxon>
        <taxon>Methanobacteriales</taxon>
        <taxon>Methanobacteriaceae</taxon>
        <taxon>Methanobrevibacter</taxon>
    </lineage>
</organism>
<evidence type="ECO:0000313" key="1">
    <source>
        <dbReference type="EMBL" id="OQD59839.1"/>
    </source>
</evidence>
<accession>A0A1V6N5A5</accession>
<comment type="caution">
    <text evidence="1">The sequence shown here is derived from an EMBL/GenBank/DDBJ whole genome shotgun (WGS) entry which is preliminary data.</text>
</comment>
<dbReference type="EMBL" id="JXMW01000001">
    <property type="protein sequence ID" value="OQD59839.1"/>
    <property type="molecule type" value="Genomic_DNA"/>
</dbReference>
<keyword evidence="2" id="KW-1185">Reference proteome</keyword>
<gene>
    <name evidence="1" type="ORF">MBBAR_1c02470</name>
</gene>
<reference evidence="1 2" key="1">
    <citation type="submission" date="2014-12" db="EMBL/GenBank/DDBJ databases">
        <title>Genome sequence of Methanobrevibacter arboriphilicus DH1, DSM1125.</title>
        <authorList>
            <person name="Poehlein A."/>
            <person name="Thauer R.K."/>
            <person name="Seedorf H."/>
            <person name="Daniel R."/>
        </authorList>
    </citation>
    <scope>NUCLEOTIDE SEQUENCE [LARGE SCALE GENOMIC DNA]</scope>
    <source>
        <strain evidence="1 2">DH1</strain>
    </source>
</reference>